<evidence type="ECO:0000256" key="2">
    <source>
        <dbReference type="PROSITE-ProRule" id="PRU00169"/>
    </source>
</evidence>
<feature type="modified residue" description="4-aspartylphosphate" evidence="2">
    <location>
        <position position="63"/>
    </location>
</feature>
<dbReference type="InterPro" id="IPR011006">
    <property type="entry name" value="CheY-like_superfamily"/>
</dbReference>
<dbReference type="InterPro" id="IPR001789">
    <property type="entry name" value="Sig_transdc_resp-reg_receiver"/>
</dbReference>
<dbReference type="Pfam" id="PF00072">
    <property type="entry name" value="Response_reg"/>
    <property type="match status" value="1"/>
</dbReference>
<accession>A0ABQ2H3M5</accession>
<dbReference type="Gene3D" id="3.40.50.2300">
    <property type="match status" value="1"/>
</dbReference>
<dbReference type="InterPro" id="IPR050595">
    <property type="entry name" value="Bact_response_regulator"/>
</dbReference>
<gene>
    <name evidence="4" type="ORF">GCM10009425_48720</name>
</gene>
<dbReference type="RefSeq" id="WP_188868714.1">
    <property type="nucleotide sequence ID" value="NZ_BMNW01000036.1"/>
</dbReference>
<feature type="domain" description="Response regulatory" evidence="3">
    <location>
        <begin position="12"/>
        <end position="126"/>
    </location>
</feature>
<keyword evidence="5" id="KW-1185">Reference proteome</keyword>
<sequence length="134" mass="14963">MNGVGKCTTEKKILIVEDTDYLRFLMTEVLDSIGPRVEALPTADDGYSYLQEHGQNVAVLVTDIRTPERLDGVDLAKLVANKWPHIKVLLTSGYNTNLLSNLDTFDQFLAKPWSRDQLRGTVLKVLEEADPSST</sequence>
<dbReference type="SMART" id="SM00448">
    <property type="entry name" value="REC"/>
    <property type="match status" value="1"/>
</dbReference>
<name>A0ABQ2H3M5_9PSED</name>
<comment type="caution">
    <text evidence="4">The sequence shown here is derived from an EMBL/GenBank/DDBJ whole genome shotgun (WGS) entry which is preliminary data.</text>
</comment>
<evidence type="ECO:0000256" key="1">
    <source>
        <dbReference type="ARBA" id="ARBA00022553"/>
    </source>
</evidence>
<dbReference type="PANTHER" id="PTHR44591:SF3">
    <property type="entry name" value="RESPONSE REGULATORY DOMAIN-CONTAINING PROTEIN"/>
    <property type="match status" value="1"/>
</dbReference>
<organism evidence="4 5">
    <name type="scientific">Pseudomonas asuensis</name>
    <dbReference type="NCBI Taxonomy" id="1825787"/>
    <lineage>
        <taxon>Bacteria</taxon>
        <taxon>Pseudomonadati</taxon>
        <taxon>Pseudomonadota</taxon>
        <taxon>Gammaproteobacteria</taxon>
        <taxon>Pseudomonadales</taxon>
        <taxon>Pseudomonadaceae</taxon>
        <taxon>Pseudomonas</taxon>
    </lineage>
</organism>
<proteinExistence type="predicted"/>
<evidence type="ECO:0000259" key="3">
    <source>
        <dbReference type="PROSITE" id="PS50110"/>
    </source>
</evidence>
<dbReference type="SUPFAM" id="SSF52172">
    <property type="entry name" value="CheY-like"/>
    <property type="match status" value="1"/>
</dbReference>
<dbReference type="PROSITE" id="PS50110">
    <property type="entry name" value="RESPONSE_REGULATORY"/>
    <property type="match status" value="1"/>
</dbReference>
<dbReference type="EMBL" id="BMNW01000036">
    <property type="protein sequence ID" value="GGM32469.1"/>
    <property type="molecule type" value="Genomic_DNA"/>
</dbReference>
<dbReference type="PANTHER" id="PTHR44591">
    <property type="entry name" value="STRESS RESPONSE REGULATOR PROTEIN 1"/>
    <property type="match status" value="1"/>
</dbReference>
<protein>
    <recommendedName>
        <fullName evidence="3">Response regulatory domain-containing protein</fullName>
    </recommendedName>
</protein>
<reference evidence="5" key="1">
    <citation type="journal article" date="2019" name="Int. J. Syst. Evol. Microbiol.">
        <title>The Global Catalogue of Microorganisms (GCM) 10K type strain sequencing project: providing services to taxonomists for standard genome sequencing and annotation.</title>
        <authorList>
            <consortium name="The Broad Institute Genomics Platform"/>
            <consortium name="The Broad Institute Genome Sequencing Center for Infectious Disease"/>
            <person name="Wu L."/>
            <person name="Ma J."/>
        </authorList>
    </citation>
    <scope>NUCLEOTIDE SEQUENCE [LARGE SCALE GENOMIC DNA]</scope>
    <source>
        <strain evidence="5">JCM 13501</strain>
    </source>
</reference>
<keyword evidence="1 2" id="KW-0597">Phosphoprotein</keyword>
<evidence type="ECO:0000313" key="5">
    <source>
        <dbReference type="Proteomes" id="UP000616499"/>
    </source>
</evidence>
<evidence type="ECO:0000313" key="4">
    <source>
        <dbReference type="EMBL" id="GGM32469.1"/>
    </source>
</evidence>
<dbReference type="Proteomes" id="UP000616499">
    <property type="component" value="Unassembled WGS sequence"/>
</dbReference>